<protein>
    <recommendedName>
        <fullName evidence="9">ATP synthase subunit b</fullName>
    </recommendedName>
</protein>
<evidence type="ECO:0000256" key="7">
    <source>
        <dbReference type="ARBA" id="ARBA00023128"/>
    </source>
</evidence>
<dbReference type="Proteomes" id="UP000297026">
    <property type="component" value="Unassembled WGS sequence"/>
</dbReference>
<dbReference type="Gene3D" id="1.20.5.2210">
    <property type="match status" value="1"/>
</dbReference>
<keyword evidence="7 9" id="KW-0496">Mitochondrion</keyword>
<dbReference type="PANTHER" id="PTHR12733">
    <property type="entry name" value="MITOCHONDRIAL ATP SYNTHASE B CHAIN"/>
    <property type="match status" value="1"/>
</dbReference>
<dbReference type="GO" id="GO:0045259">
    <property type="term" value="C:proton-transporting ATP synthase complex"/>
    <property type="evidence" value="ECO:0007669"/>
    <property type="project" value="UniProtKB-KW"/>
</dbReference>
<keyword evidence="4 9" id="KW-0375">Hydrogen ion transport</keyword>
<evidence type="ECO:0000256" key="3">
    <source>
        <dbReference type="ARBA" id="ARBA00022547"/>
    </source>
</evidence>
<evidence type="ECO:0000256" key="1">
    <source>
        <dbReference type="ARBA" id="ARBA00007479"/>
    </source>
</evidence>
<name>A0A4E0RYQ0_9HYME</name>
<evidence type="ECO:0000256" key="6">
    <source>
        <dbReference type="ARBA" id="ARBA00023065"/>
    </source>
</evidence>
<keyword evidence="3 9" id="KW-0138">CF(0)</keyword>
<dbReference type="Pfam" id="PF05405">
    <property type="entry name" value="Mt_ATP-synt_B"/>
    <property type="match status" value="1"/>
</dbReference>
<dbReference type="InterPro" id="IPR013837">
    <property type="entry name" value="ATP_synth_F0_suB"/>
</dbReference>
<keyword evidence="11" id="KW-1185">Reference proteome</keyword>
<comment type="similarity">
    <text evidence="1 9">Belongs to the eukaryotic ATPase B chain family.</text>
</comment>
<evidence type="ECO:0000313" key="10">
    <source>
        <dbReference type="EMBL" id="THK32841.1"/>
    </source>
</evidence>
<dbReference type="PANTHER" id="PTHR12733:SF3">
    <property type="entry name" value="ATP SYNTHASE F(0) COMPLEX SUBUNIT B1, MITOCHONDRIAL"/>
    <property type="match status" value="1"/>
</dbReference>
<keyword evidence="8 9" id="KW-0472">Membrane</keyword>
<dbReference type="GO" id="GO:0005743">
    <property type="term" value="C:mitochondrial inner membrane"/>
    <property type="evidence" value="ECO:0007669"/>
    <property type="project" value="UniProtKB-SubCell"/>
</dbReference>
<keyword evidence="2 9" id="KW-0813">Transport</keyword>
<keyword evidence="6 9" id="KW-0406">Ion transport</keyword>
<sequence length="240" mass="27587">MFSRLALRNVATRIPALARVQSSAAAAPPDFSNRPERPVEPSPVRHGFIPEEWFQAFYNKTGYTGPYAFFFGVTTYLVSKEIYVLEHEFYTGVSVFIMSVAIVKKLGPQLAAYLDEGMDKEEAELQATRTSEIQSHQEFIDHVKKEKWRTEAQAWIVDAKKENIKIQLEAAYRERIHRVYTEVKKRLDYQLQIANVERRVAQKHMSEWIINSVLKAITPEQEKATLQQCIAELQGLAPKA</sequence>
<proteinExistence type="inferred from homology"/>
<evidence type="ECO:0000256" key="2">
    <source>
        <dbReference type="ARBA" id="ARBA00022448"/>
    </source>
</evidence>
<comment type="function">
    <text evidence="9">Subunit b, of the mitochondrial membrane ATP synthase complex (F(1)F(0) ATP synthase or Complex V) that produces ATP from ADP in the presence of a proton gradient across the membrane which is generated by electron transport complexes of the respiratory chain. ATP synthase complex consist of a soluble F(1) head domain - the catalytic core - and a membrane F(1) domain - the membrane proton channel. These two domains are linked by a central stalk rotating inside the F(1) region and a stationary peripheral stalk. During catalysis, ATP synthesis in the catalytic domain of F(1) is coupled via a rotary mechanism of the central stalk subunits to proton translocation. In vivo, can only synthesize ATP although its ATP hydrolase activity can be activated artificially in vitro. Part of the complex F(0) domain. Part of the complex F(0) domain and the peripheric stalk, which acts as a stator to hold the catalytic alpha(3)beta(3) subcomplex and subunit a/ATP6 static relative to the rotary elements.</text>
</comment>
<gene>
    <name evidence="10" type="primary">ATPF</name>
    <name evidence="10" type="ORF">DALL_DALL000003</name>
</gene>
<evidence type="ECO:0000256" key="4">
    <source>
        <dbReference type="ARBA" id="ARBA00022781"/>
    </source>
</evidence>
<evidence type="ECO:0000256" key="8">
    <source>
        <dbReference type="ARBA" id="ARBA00023136"/>
    </source>
</evidence>
<organism evidence="10 11">
    <name type="scientific">Diachasma alloeum</name>
    <dbReference type="NCBI Taxonomy" id="454923"/>
    <lineage>
        <taxon>Eukaryota</taxon>
        <taxon>Metazoa</taxon>
        <taxon>Ecdysozoa</taxon>
        <taxon>Arthropoda</taxon>
        <taxon>Hexapoda</taxon>
        <taxon>Insecta</taxon>
        <taxon>Pterygota</taxon>
        <taxon>Neoptera</taxon>
        <taxon>Endopterygota</taxon>
        <taxon>Hymenoptera</taxon>
        <taxon>Apocrita</taxon>
        <taxon>Ichneumonoidea</taxon>
        <taxon>Braconidae</taxon>
        <taxon>Opiinae</taxon>
        <taxon>Diachasma</taxon>
    </lineage>
</organism>
<evidence type="ECO:0000313" key="11">
    <source>
        <dbReference type="Proteomes" id="UP000297026"/>
    </source>
</evidence>
<reference evidence="10" key="1">
    <citation type="submission" date="2019-02" db="EMBL/GenBank/DDBJ databases">
        <title>Genome of the parasitoid wasp Diachasma alloeum, an emerging model for ecological speciation and transitions to asexual reproduction.</title>
        <authorList>
            <person name="Robertson H.M."/>
            <person name="Walden K.K."/>
            <person name="Tvedte E.S."/>
            <person name="Hood G.R."/>
            <person name="Feder J.L."/>
            <person name="Forbes A.A."/>
            <person name="Logsdon J.M."/>
            <person name="Mcelroy K.E."/>
        </authorList>
    </citation>
    <scope>NUCLEOTIDE SEQUENCE [LARGE SCALE GENOMIC DNA]</scope>
    <source>
        <strain evidence="10">Michigan</strain>
    </source>
</reference>
<evidence type="ECO:0000256" key="9">
    <source>
        <dbReference type="RuleBase" id="RU368017"/>
    </source>
</evidence>
<keyword evidence="5 9" id="KW-0999">Mitochondrion inner membrane</keyword>
<comment type="subcellular location">
    <subcellularLocation>
        <location evidence="9">Mitochondrion</location>
    </subcellularLocation>
    <subcellularLocation>
        <location evidence="9">Mitochondrion inner membrane</location>
    </subcellularLocation>
</comment>
<evidence type="ECO:0000256" key="5">
    <source>
        <dbReference type="ARBA" id="ARBA00022792"/>
    </source>
</evidence>
<comment type="subunit">
    <text evidence="9">F-type ATPases have 2 components, CF(1) - the catalytic core - and CF(0) - the membrane proton channel. CF(1) and CF(0) have multiple subunits.</text>
</comment>
<dbReference type="OrthoDB" id="67388at2759"/>
<dbReference type="CTD" id="39143"/>
<accession>A0A4E0RYQ0</accession>
<dbReference type="SUPFAM" id="SSF161060">
    <property type="entry name" value="ATP synthase B chain-like"/>
    <property type="match status" value="1"/>
</dbReference>
<dbReference type="GO" id="GO:0046933">
    <property type="term" value="F:proton-transporting ATP synthase activity, rotational mechanism"/>
    <property type="evidence" value="ECO:0007669"/>
    <property type="project" value="TreeGrafter"/>
</dbReference>
<dbReference type="AlphaFoldDB" id="A0A4E0RYQ0"/>
<dbReference type="GeneID" id="107038744"/>
<dbReference type="KEGG" id="dam:107038744"/>
<dbReference type="InterPro" id="IPR008688">
    <property type="entry name" value="ATP_synth_Bsub_B/MI25"/>
</dbReference>
<dbReference type="EMBL" id="ML158560">
    <property type="protein sequence ID" value="THK32841.1"/>
    <property type="molecule type" value="Genomic_DNA"/>
</dbReference>